<evidence type="ECO:0000313" key="2">
    <source>
        <dbReference type="Proteomes" id="UP000287296"/>
    </source>
</evidence>
<organism evidence="1 2">
    <name type="scientific">Siminovitchia terrae</name>
    <name type="common">Bacillus terrae</name>
    <dbReference type="NCBI Taxonomy" id="1914933"/>
    <lineage>
        <taxon>Bacteria</taxon>
        <taxon>Bacillati</taxon>
        <taxon>Bacillota</taxon>
        <taxon>Bacilli</taxon>
        <taxon>Bacillales</taxon>
        <taxon>Bacillaceae</taxon>
        <taxon>Siminovitchia</taxon>
    </lineage>
</organism>
<dbReference type="EMBL" id="QYTW02000004">
    <property type="protein sequence ID" value="RST60535.1"/>
    <property type="molecule type" value="Genomic_DNA"/>
</dbReference>
<reference evidence="1 2" key="1">
    <citation type="submission" date="2018-12" db="EMBL/GenBank/DDBJ databases">
        <authorList>
            <person name="Sun L."/>
            <person name="Chen Z."/>
        </authorList>
    </citation>
    <scope>NUCLEOTIDE SEQUENCE [LARGE SCALE GENOMIC DNA]</scope>
    <source>
        <strain evidence="1 2">LMG 29736</strain>
    </source>
</reference>
<dbReference type="OrthoDB" id="1201990at2"/>
<accession>A0A429XAS8</accession>
<comment type="caution">
    <text evidence="1">The sequence shown here is derived from an EMBL/GenBank/DDBJ whole genome shotgun (WGS) entry which is preliminary data.</text>
</comment>
<gene>
    <name evidence="1" type="ORF">D5F11_006800</name>
</gene>
<dbReference type="Proteomes" id="UP000287296">
    <property type="component" value="Unassembled WGS sequence"/>
</dbReference>
<evidence type="ECO:0000313" key="1">
    <source>
        <dbReference type="EMBL" id="RST60535.1"/>
    </source>
</evidence>
<dbReference type="RefSeq" id="WP_120115378.1">
    <property type="nucleotide sequence ID" value="NZ_QYTW02000004.1"/>
</dbReference>
<dbReference type="AlphaFoldDB" id="A0A429XAS8"/>
<protein>
    <submittedName>
        <fullName evidence="1">Uncharacterized protein</fullName>
    </submittedName>
</protein>
<sequence length="138" mass="15388">MAAKHYDVIFIGPGFRGITAVWKLHFIWSGGHDSLGRQSQLDIYTWLPGWEIMPAEAPFQVAGGHSSDFSCIMQGKFRPICPLKWEKPLREGGFCNGKCTRPVWNISHGRSTINGAEIINADSVIDALISFKKTLQLN</sequence>
<proteinExistence type="predicted"/>
<name>A0A429XAS8_SIMTE</name>